<accession>A0A545VVW8</accession>
<dbReference type="OrthoDB" id="201504at2759"/>
<gene>
    <name evidence="2" type="ORF">IF1G_05900</name>
</gene>
<dbReference type="Proteomes" id="UP000315783">
    <property type="component" value="Unassembled WGS sequence"/>
</dbReference>
<dbReference type="GO" id="GO:0016020">
    <property type="term" value="C:membrane"/>
    <property type="evidence" value="ECO:0007669"/>
    <property type="project" value="TreeGrafter"/>
</dbReference>
<sequence length="343" mass="37178">MSTATTMQRVILALTNFRSPILRAVVPCGLAAVALQAFAAAPSVAARSELFFDVSGSLTYLAVGALSLYLPSLRARALAAAQGVAQDALPRLPSIAQLAASAWSKEGAAAAGAGARNWRQLVLVGLTMVWATRLGSYLFSRVLGHGHDSRFDKIRDKPVRFASVFLIQAVWVTIPMLPVVALGAVPAATVAAALPRLAATDVLGLSLWSMGFFFESVADYQKSQWSKQKKLKLHDEDFMTSGLFSVSRFPHYFGEISMWTGIATTAAGVLARRPVQLALGWTSPLGVVATTALCGLSPLFSWFVVTRLSGVPMSEKKYDERYGQRKDYQKWRSETPQLIPKLW</sequence>
<comment type="caution">
    <text evidence="2">The sequence shown here is derived from an EMBL/GenBank/DDBJ whole genome shotgun (WGS) entry which is preliminary data.</text>
</comment>
<dbReference type="PANTHER" id="PTHR32251">
    <property type="entry name" value="3-OXO-5-ALPHA-STEROID 4-DEHYDROGENASE"/>
    <property type="match status" value="1"/>
</dbReference>
<reference evidence="2 3" key="1">
    <citation type="journal article" date="2019" name="Appl. Microbiol. Biotechnol.">
        <title>Genome sequence of Isaria javanica and comparative genome analysis insights into family S53 peptidase evolution in fungal entomopathogens.</title>
        <authorList>
            <person name="Lin R."/>
            <person name="Zhang X."/>
            <person name="Xin B."/>
            <person name="Zou M."/>
            <person name="Gao Y."/>
            <person name="Qin F."/>
            <person name="Hu Q."/>
            <person name="Xie B."/>
            <person name="Cheng X."/>
        </authorList>
    </citation>
    <scope>NUCLEOTIDE SEQUENCE [LARGE SCALE GENOMIC DNA]</scope>
    <source>
        <strain evidence="2 3">IJ1G</strain>
    </source>
</reference>
<dbReference type="InterPro" id="IPR010721">
    <property type="entry name" value="UstE-like"/>
</dbReference>
<feature type="transmembrane region" description="Helical" evidence="1">
    <location>
        <begin position="121"/>
        <end position="139"/>
    </location>
</feature>
<dbReference type="Gene3D" id="1.20.120.1630">
    <property type="match status" value="1"/>
</dbReference>
<feature type="transmembrane region" description="Helical" evidence="1">
    <location>
        <begin position="283"/>
        <end position="305"/>
    </location>
</feature>
<organism evidence="2 3">
    <name type="scientific">Cordyceps javanica</name>
    <dbReference type="NCBI Taxonomy" id="43265"/>
    <lineage>
        <taxon>Eukaryota</taxon>
        <taxon>Fungi</taxon>
        <taxon>Dikarya</taxon>
        <taxon>Ascomycota</taxon>
        <taxon>Pezizomycotina</taxon>
        <taxon>Sordariomycetes</taxon>
        <taxon>Hypocreomycetidae</taxon>
        <taxon>Hypocreales</taxon>
        <taxon>Cordycipitaceae</taxon>
        <taxon>Cordyceps</taxon>
    </lineage>
</organism>
<dbReference type="PROSITE" id="PS50244">
    <property type="entry name" value="S5A_REDUCTASE"/>
    <property type="match status" value="1"/>
</dbReference>
<protein>
    <submittedName>
        <fullName evidence="2">Membrane protein</fullName>
    </submittedName>
</protein>
<keyword evidence="1" id="KW-0812">Transmembrane</keyword>
<dbReference type="AlphaFoldDB" id="A0A545VVW8"/>
<dbReference type="EMBL" id="SPUK01000008">
    <property type="protein sequence ID" value="TQV94913.1"/>
    <property type="molecule type" value="Genomic_DNA"/>
</dbReference>
<proteinExistence type="predicted"/>
<dbReference type="PANTHER" id="PTHR32251:SF17">
    <property type="entry name" value="STEROID 5-ALPHA REDUCTASE C-TERMINAL DOMAIN-CONTAINING PROTEIN"/>
    <property type="match status" value="1"/>
</dbReference>
<evidence type="ECO:0000313" key="3">
    <source>
        <dbReference type="Proteomes" id="UP000315783"/>
    </source>
</evidence>
<name>A0A545VVW8_9HYPO</name>
<evidence type="ECO:0000256" key="1">
    <source>
        <dbReference type="SAM" id="Phobius"/>
    </source>
</evidence>
<dbReference type="Pfam" id="PF06966">
    <property type="entry name" value="DUF1295"/>
    <property type="match status" value="1"/>
</dbReference>
<feature type="transmembrane region" description="Helical" evidence="1">
    <location>
        <begin position="197"/>
        <end position="214"/>
    </location>
</feature>
<evidence type="ECO:0000313" key="2">
    <source>
        <dbReference type="EMBL" id="TQV94913.1"/>
    </source>
</evidence>
<feature type="transmembrane region" description="Helical" evidence="1">
    <location>
        <begin position="159"/>
        <end position="185"/>
    </location>
</feature>
<keyword evidence="1" id="KW-1133">Transmembrane helix</keyword>
<keyword evidence="3" id="KW-1185">Reference proteome</keyword>
<feature type="transmembrane region" description="Helical" evidence="1">
    <location>
        <begin position="50"/>
        <end position="70"/>
    </location>
</feature>
<keyword evidence="1" id="KW-0472">Membrane</keyword>
<feature type="transmembrane region" description="Helical" evidence="1">
    <location>
        <begin position="252"/>
        <end position="271"/>
    </location>
</feature>